<dbReference type="EMBL" id="AMQM01001493">
    <property type="status" value="NOT_ANNOTATED_CDS"/>
    <property type="molecule type" value="Genomic_DNA"/>
</dbReference>
<organism evidence="2 3">
    <name type="scientific">Helobdella robusta</name>
    <name type="common">Californian leech</name>
    <dbReference type="NCBI Taxonomy" id="6412"/>
    <lineage>
        <taxon>Eukaryota</taxon>
        <taxon>Metazoa</taxon>
        <taxon>Spiralia</taxon>
        <taxon>Lophotrochozoa</taxon>
        <taxon>Annelida</taxon>
        <taxon>Clitellata</taxon>
        <taxon>Hirudinea</taxon>
        <taxon>Rhynchobdellida</taxon>
        <taxon>Glossiphoniidae</taxon>
        <taxon>Helobdella</taxon>
    </lineage>
</organism>
<gene>
    <name evidence="2" type="primary">20200269</name>
    <name evidence="1" type="ORF">HELRODRAFT_163910</name>
</gene>
<dbReference type="OrthoDB" id="6273063at2759"/>
<reference evidence="3" key="1">
    <citation type="submission" date="2012-12" db="EMBL/GenBank/DDBJ databases">
        <authorList>
            <person name="Hellsten U."/>
            <person name="Grimwood J."/>
            <person name="Chapman J.A."/>
            <person name="Shapiro H."/>
            <person name="Aerts A."/>
            <person name="Otillar R.P."/>
            <person name="Terry A.Y."/>
            <person name="Boore J.L."/>
            <person name="Simakov O."/>
            <person name="Marletaz F."/>
            <person name="Cho S.-J."/>
            <person name="Edsinger-Gonzales E."/>
            <person name="Havlak P."/>
            <person name="Kuo D.-H."/>
            <person name="Larsson T."/>
            <person name="Lv J."/>
            <person name="Arendt D."/>
            <person name="Savage R."/>
            <person name="Osoegawa K."/>
            <person name="de Jong P."/>
            <person name="Lindberg D.R."/>
            <person name="Seaver E.C."/>
            <person name="Weisblat D.A."/>
            <person name="Putnam N.H."/>
            <person name="Grigoriev I.V."/>
            <person name="Rokhsar D.S."/>
        </authorList>
    </citation>
    <scope>NUCLEOTIDE SEQUENCE</scope>
</reference>
<evidence type="ECO:0000313" key="2">
    <source>
        <dbReference type="EnsemblMetazoa" id="HelroP163910"/>
    </source>
</evidence>
<proteinExistence type="predicted"/>
<accession>T1EUL9</accession>
<dbReference type="EnsemblMetazoa" id="HelroT163910">
    <property type="protein sequence ID" value="HelroP163910"/>
    <property type="gene ID" value="HelroG163910"/>
</dbReference>
<dbReference type="RefSeq" id="XP_009025889.1">
    <property type="nucleotide sequence ID" value="XM_009027641.1"/>
</dbReference>
<reference evidence="1 3" key="2">
    <citation type="journal article" date="2013" name="Nature">
        <title>Insights into bilaterian evolution from three spiralian genomes.</title>
        <authorList>
            <person name="Simakov O."/>
            <person name="Marletaz F."/>
            <person name="Cho S.J."/>
            <person name="Edsinger-Gonzales E."/>
            <person name="Havlak P."/>
            <person name="Hellsten U."/>
            <person name="Kuo D.H."/>
            <person name="Larsson T."/>
            <person name="Lv J."/>
            <person name="Arendt D."/>
            <person name="Savage R."/>
            <person name="Osoegawa K."/>
            <person name="de Jong P."/>
            <person name="Grimwood J."/>
            <person name="Chapman J.A."/>
            <person name="Shapiro H."/>
            <person name="Aerts A."/>
            <person name="Otillar R.P."/>
            <person name="Terry A.Y."/>
            <person name="Boore J.L."/>
            <person name="Grigoriev I.V."/>
            <person name="Lindberg D.R."/>
            <person name="Seaver E.C."/>
            <person name="Weisblat D.A."/>
            <person name="Putnam N.H."/>
            <person name="Rokhsar D.S."/>
        </authorList>
    </citation>
    <scope>NUCLEOTIDE SEQUENCE</scope>
</reference>
<dbReference type="HOGENOM" id="CLU_781384_0_0_1"/>
<sequence>MVRSRLRTRNREKYIKKAAALYYGLNLREVRILAYQFATTNSKVVPRNWKMDEKAGADWFSAFMKKHPNLSIRVPESTSIARAIYNIDVQRPSRIIAQKGVKQVGAIVSQERGQMVTLAVAVNALGKSIPPAFVFSRVDYKDHIIRQPGSLGLAYPSGLAQDAWMKNNPGRSMTIYDIPEIVNKAFSQAATPVNICSGFRVAGVYPFQRDIFQDDEYTLSYTTDHLEMCSKITERQNGEPVTANETPTTIQTSFVASTIVSTANLKPTNNFSTNPERDTVLTQISRKTAKVSEKQKKSKNNIPIITSDDNTPCHFCGILANVPPFENWKECPYCKEWCHEHCCLEDSILCYSCLG</sequence>
<dbReference type="GeneID" id="20200269"/>
<dbReference type="CTD" id="20200269"/>
<dbReference type="AlphaFoldDB" id="T1EUL9"/>
<dbReference type="EMBL" id="KB097495">
    <property type="protein sequence ID" value="ESN96787.1"/>
    <property type="molecule type" value="Genomic_DNA"/>
</dbReference>
<evidence type="ECO:0000313" key="3">
    <source>
        <dbReference type="Proteomes" id="UP000015101"/>
    </source>
</evidence>
<dbReference type="GO" id="GO:0003677">
    <property type="term" value="F:DNA binding"/>
    <property type="evidence" value="ECO:0000318"/>
    <property type="project" value="GO_Central"/>
</dbReference>
<evidence type="ECO:0008006" key="4">
    <source>
        <dbReference type="Google" id="ProtNLM"/>
    </source>
</evidence>
<evidence type="ECO:0000313" key="1">
    <source>
        <dbReference type="EMBL" id="ESN96787.1"/>
    </source>
</evidence>
<dbReference type="Proteomes" id="UP000015101">
    <property type="component" value="Unassembled WGS sequence"/>
</dbReference>
<dbReference type="InParanoid" id="T1EUL9"/>
<name>T1EUL9_HELRO</name>
<dbReference type="GO" id="GO:0005634">
    <property type="term" value="C:nucleus"/>
    <property type="evidence" value="ECO:0000318"/>
    <property type="project" value="GO_Central"/>
</dbReference>
<keyword evidence="3" id="KW-1185">Reference proteome</keyword>
<dbReference type="KEGG" id="hro:HELRODRAFT_163910"/>
<dbReference type="eggNOG" id="KOG3105">
    <property type="taxonomic scope" value="Eukaryota"/>
</dbReference>
<reference evidence="2" key="3">
    <citation type="submission" date="2015-06" db="UniProtKB">
        <authorList>
            <consortium name="EnsemblMetazoa"/>
        </authorList>
    </citation>
    <scope>IDENTIFICATION</scope>
</reference>
<protein>
    <recommendedName>
        <fullName evidence="4">HTH CENPB-type domain-containing protein</fullName>
    </recommendedName>
</protein>